<evidence type="ECO:0000256" key="5">
    <source>
        <dbReference type="ARBA" id="ARBA00030350"/>
    </source>
</evidence>
<dbReference type="InterPro" id="IPR029044">
    <property type="entry name" value="Nucleotide-diphossugar_trans"/>
</dbReference>
<dbReference type="GO" id="GO:0016740">
    <property type="term" value="F:transferase activity"/>
    <property type="evidence" value="ECO:0007669"/>
    <property type="project" value="UniProtKB-KW"/>
</dbReference>
<dbReference type="Pfam" id="PF10250">
    <property type="entry name" value="O-FucT"/>
    <property type="match status" value="1"/>
</dbReference>
<evidence type="ECO:0000256" key="4">
    <source>
        <dbReference type="ARBA" id="ARBA00023277"/>
    </source>
</evidence>
<dbReference type="Gene3D" id="3.40.50.11350">
    <property type="match status" value="1"/>
</dbReference>
<dbReference type="AlphaFoldDB" id="A0A9D4YYC5"/>
<dbReference type="Proteomes" id="UP001055712">
    <property type="component" value="Unassembled WGS sequence"/>
</dbReference>
<dbReference type="EMBL" id="SIDB01000005">
    <property type="protein sequence ID" value="KAI3432850.1"/>
    <property type="molecule type" value="Genomic_DNA"/>
</dbReference>
<dbReference type="GO" id="GO:0006004">
    <property type="term" value="P:fucose metabolic process"/>
    <property type="evidence" value="ECO:0007669"/>
    <property type="project" value="UniProtKB-KW"/>
</dbReference>
<dbReference type="SUPFAM" id="SSF53448">
    <property type="entry name" value="Nucleotide-diphospho-sugar transferases"/>
    <property type="match status" value="1"/>
</dbReference>
<protein>
    <recommendedName>
        <fullName evidence="5">O-fucosyltransferase family protein</fullName>
    </recommendedName>
</protein>
<dbReference type="CDD" id="cd11296">
    <property type="entry name" value="O-FucT_like"/>
    <property type="match status" value="1"/>
</dbReference>
<sequence length="637" mass="72342">MCEGFAHQRADILAGLVLAVELNRTLVLPRLLLDDGSSAASTDGFVELIDFGEIYDEQVFVKAMRARGVRIAVRRPLEHDVGPGRVVNFNSVQALAHFYASKQHLSVDCLAFRALADLFVKHEDLVFAALHALQPSQPLQIILGSAMEQLRSMSETGTYNVLHLKSGDEWLAHCSQWESIDDGIVRDNCSNNTARVGNQMRLHRVNRQVPLLVFFDATDTNSNSLRRQAIQNLREHNYKVISWNDVSGTNDVGTLSPLPPLPVKDTALINYHLALRCEQFVGNSVSFFSALLIMERWRTGNFAMYYNGGNIPMESFMPLYRMPWVFTYNDWSAGTEYDFMVKAAVVSAVEVARMKPYCMYSGNTSGDMYKWFVSKGVVIIQHAPAWRDALIKEAARNKEQNMAHSHLYKTGGTVVGTFQRIDIPILRQFDQYNYVLFTDCDVFFRKQMKLIDWGTPLPIAVGMGFEGQDMFPYNAGIMLMNMPYMRQTNQKFVTWILSQKNGLYYPGYGPLDQGALNQYYEKEIIGRPINKDFNAMMFHPFRASARIVHMNGPKPNHYLEWMEDENCAFGGLCLLGSSNGMCQYIAEYERFTTWDAPARLHDFCVSRQMLSLKNASGALARKQVKEQHAVMAKTQTK</sequence>
<reference evidence="6" key="2">
    <citation type="submission" date="2020-11" db="EMBL/GenBank/DDBJ databases">
        <authorList>
            <person name="Cecchin M."/>
            <person name="Marcolungo L."/>
            <person name="Rossato M."/>
            <person name="Girolomoni L."/>
            <person name="Cosentino E."/>
            <person name="Cuine S."/>
            <person name="Li-Beisson Y."/>
            <person name="Delledonne M."/>
            <person name="Ballottari M."/>
        </authorList>
    </citation>
    <scope>NUCLEOTIDE SEQUENCE</scope>
    <source>
        <strain evidence="6">211/11P</strain>
        <tissue evidence="6">Whole cell</tissue>
    </source>
</reference>
<reference evidence="6" key="1">
    <citation type="journal article" date="2019" name="Plant J.">
        <title>Chlorella vulgaris genome assembly and annotation reveals the molecular basis for metabolic acclimation to high light conditions.</title>
        <authorList>
            <person name="Cecchin M."/>
            <person name="Marcolungo L."/>
            <person name="Rossato M."/>
            <person name="Girolomoni L."/>
            <person name="Cosentino E."/>
            <person name="Cuine S."/>
            <person name="Li-Beisson Y."/>
            <person name="Delledonne M."/>
            <person name="Ballottari M."/>
        </authorList>
    </citation>
    <scope>NUCLEOTIDE SEQUENCE</scope>
    <source>
        <strain evidence="6">211/11P</strain>
    </source>
</reference>
<keyword evidence="3" id="KW-0294">Fucose metabolism</keyword>
<comment type="caution">
    <text evidence="6">The sequence shown here is derived from an EMBL/GenBank/DDBJ whole genome shotgun (WGS) entry which is preliminary data.</text>
</comment>
<proteinExistence type="inferred from homology"/>
<keyword evidence="2" id="KW-0808">Transferase</keyword>
<dbReference type="InterPro" id="IPR019378">
    <property type="entry name" value="GDP-Fuc_O-FucTrfase"/>
</dbReference>
<comment type="similarity">
    <text evidence="1">Belongs to the glycosyltransferase GT106 family.</text>
</comment>
<evidence type="ECO:0000256" key="2">
    <source>
        <dbReference type="ARBA" id="ARBA00022679"/>
    </source>
</evidence>
<keyword evidence="4" id="KW-0119">Carbohydrate metabolism</keyword>
<dbReference type="OrthoDB" id="512941at2759"/>
<organism evidence="6 7">
    <name type="scientific">Chlorella vulgaris</name>
    <name type="common">Green alga</name>
    <dbReference type="NCBI Taxonomy" id="3077"/>
    <lineage>
        <taxon>Eukaryota</taxon>
        <taxon>Viridiplantae</taxon>
        <taxon>Chlorophyta</taxon>
        <taxon>core chlorophytes</taxon>
        <taxon>Trebouxiophyceae</taxon>
        <taxon>Chlorellales</taxon>
        <taxon>Chlorellaceae</taxon>
        <taxon>Chlorella clade</taxon>
        <taxon>Chlorella</taxon>
    </lineage>
</organism>
<evidence type="ECO:0000313" key="7">
    <source>
        <dbReference type="Proteomes" id="UP001055712"/>
    </source>
</evidence>
<gene>
    <name evidence="6" type="ORF">D9Q98_010433</name>
</gene>
<evidence type="ECO:0000256" key="3">
    <source>
        <dbReference type="ARBA" id="ARBA00023253"/>
    </source>
</evidence>
<keyword evidence="7" id="KW-1185">Reference proteome</keyword>
<evidence type="ECO:0000313" key="6">
    <source>
        <dbReference type="EMBL" id="KAI3432850.1"/>
    </source>
</evidence>
<evidence type="ECO:0000256" key="1">
    <source>
        <dbReference type="ARBA" id="ARBA00007737"/>
    </source>
</evidence>
<accession>A0A9D4YYC5</accession>
<dbReference type="Gene3D" id="3.90.550.10">
    <property type="entry name" value="Spore Coat Polysaccharide Biosynthesis Protein SpsA, Chain A"/>
    <property type="match status" value="1"/>
</dbReference>
<name>A0A9D4YYC5_CHLVU</name>